<dbReference type="KEGG" id="ckr:CKR_2922"/>
<feature type="domain" description="HTH cro/C1-type" evidence="2">
    <location>
        <begin position="12"/>
        <end position="66"/>
    </location>
</feature>
<evidence type="ECO:0000259" key="2">
    <source>
        <dbReference type="PROSITE" id="PS50943"/>
    </source>
</evidence>
<evidence type="ECO:0000256" key="1">
    <source>
        <dbReference type="ARBA" id="ARBA00023125"/>
    </source>
</evidence>
<dbReference type="Pfam" id="PF01381">
    <property type="entry name" value="HTH_3"/>
    <property type="match status" value="1"/>
</dbReference>
<dbReference type="GO" id="GO:0003677">
    <property type="term" value="F:DNA binding"/>
    <property type="evidence" value="ECO:0007669"/>
    <property type="project" value="UniProtKB-KW"/>
</dbReference>
<dbReference type="PROSITE" id="PS50943">
    <property type="entry name" value="HTH_CROC1"/>
    <property type="match status" value="1"/>
</dbReference>
<dbReference type="EMBL" id="AP009049">
    <property type="protein sequence ID" value="BAH07973.1"/>
    <property type="molecule type" value="Genomic_DNA"/>
</dbReference>
<accession>B9E648</accession>
<evidence type="ECO:0000313" key="3">
    <source>
        <dbReference type="EMBL" id="BAH07973.1"/>
    </source>
</evidence>
<dbReference type="InterPro" id="IPR001387">
    <property type="entry name" value="Cro/C1-type_HTH"/>
</dbReference>
<evidence type="ECO:0000313" key="4">
    <source>
        <dbReference type="Proteomes" id="UP000007969"/>
    </source>
</evidence>
<dbReference type="InterPro" id="IPR010982">
    <property type="entry name" value="Lambda_DNA-bd_dom_sf"/>
</dbReference>
<dbReference type="PANTHER" id="PTHR46558:SF4">
    <property type="entry name" value="DNA-BIDING PHAGE PROTEIN"/>
    <property type="match status" value="1"/>
</dbReference>
<proteinExistence type="predicted"/>
<dbReference type="Proteomes" id="UP000007969">
    <property type="component" value="Chromosome"/>
</dbReference>
<dbReference type="SUPFAM" id="SSF47413">
    <property type="entry name" value="lambda repressor-like DNA-binding domains"/>
    <property type="match status" value="1"/>
</dbReference>
<organism evidence="3 4">
    <name type="scientific">Clostridium kluyveri (strain NBRC 12016)</name>
    <dbReference type="NCBI Taxonomy" id="583346"/>
    <lineage>
        <taxon>Bacteria</taxon>
        <taxon>Bacillati</taxon>
        <taxon>Bacillota</taxon>
        <taxon>Clostridia</taxon>
        <taxon>Eubacteriales</taxon>
        <taxon>Clostridiaceae</taxon>
        <taxon>Clostridium</taxon>
    </lineage>
</organism>
<protein>
    <recommendedName>
        <fullName evidence="2">HTH cro/C1-type domain-containing protein</fullName>
    </recommendedName>
</protein>
<reference evidence="4" key="1">
    <citation type="submission" date="2005-09" db="EMBL/GenBank/DDBJ databases">
        <title>Complete genome sequence of Clostridium kluyveri and comparative genomics of Clostridia species.</title>
        <authorList>
            <person name="Inui M."/>
            <person name="Nonaka H."/>
            <person name="Shinoda Y."/>
            <person name="Ikenaga Y."/>
            <person name="Abe M."/>
            <person name="Naito K."/>
            <person name="Vertes A.A."/>
            <person name="Yukawa H."/>
        </authorList>
    </citation>
    <scope>NUCLEOTIDE SEQUENCE [LARGE SCALE GENOMIC DNA]</scope>
    <source>
        <strain evidence="4">NBRC 12016</strain>
    </source>
</reference>
<dbReference type="Gene3D" id="1.10.260.40">
    <property type="entry name" value="lambda repressor-like DNA-binding domains"/>
    <property type="match status" value="1"/>
</dbReference>
<dbReference type="HOGENOM" id="CLU_066192_17_15_9"/>
<name>B9E648_CLOK1</name>
<dbReference type="PANTHER" id="PTHR46558">
    <property type="entry name" value="TRACRIPTIONAL REGULATORY PROTEIN-RELATED-RELATED"/>
    <property type="match status" value="1"/>
</dbReference>
<dbReference type="SMART" id="SM00530">
    <property type="entry name" value="HTH_XRE"/>
    <property type="match status" value="1"/>
</dbReference>
<dbReference type="AlphaFoldDB" id="B9E648"/>
<keyword evidence="1" id="KW-0238">DNA-binding</keyword>
<dbReference type="CDD" id="cd00093">
    <property type="entry name" value="HTH_XRE"/>
    <property type="match status" value="1"/>
</dbReference>
<gene>
    <name evidence="3" type="ordered locus">CKR_2922</name>
</gene>
<sequence>MVYIMIDIGNRVIKLRKLHKISQNKLAISLNVAAATINKIEKGTAKPSIDLLIKICEFFSITLSEFFNNGNNSEPVILNPQLKELLDNAKDLTPEQLELLSKFIKSIK</sequence>